<gene>
    <name evidence="4" type="ORF">EXU30_14605</name>
</gene>
<dbReference type="InterPro" id="IPR003410">
    <property type="entry name" value="HYR_dom"/>
</dbReference>
<keyword evidence="1" id="KW-0677">Repeat</keyword>
<dbReference type="GO" id="GO:0005509">
    <property type="term" value="F:calcium ion binding"/>
    <property type="evidence" value="ECO:0007669"/>
    <property type="project" value="InterPro"/>
</dbReference>
<feature type="region of interest" description="Disordered" evidence="2">
    <location>
        <begin position="603"/>
        <end position="622"/>
    </location>
</feature>
<dbReference type="Gene3D" id="2.60.40.3010">
    <property type="match status" value="1"/>
</dbReference>
<evidence type="ECO:0000256" key="1">
    <source>
        <dbReference type="ARBA" id="ARBA00022737"/>
    </source>
</evidence>
<dbReference type="Proteomes" id="UP000291106">
    <property type="component" value="Chromosome"/>
</dbReference>
<feature type="region of interest" description="Disordered" evidence="2">
    <location>
        <begin position="946"/>
        <end position="992"/>
    </location>
</feature>
<proteinExistence type="predicted"/>
<feature type="compositionally biased region" description="Polar residues" evidence="2">
    <location>
        <begin position="974"/>
        <end position="986"/>
    </location>
</feature>
<dbReference type="KEGG" id="smai:EXU30_14605"/>
<dbReference type="PANTHER" id="PTHR10199">
    <property type="entry name" value="THROMBOSPONDIN"/>
    <property type="match status" value="1"/>
</dbReference>
<evidence type="ECO:0000259" key="3">
    <source>
        <dbReference type="PROSITE" id="PS50825"/>
    </source>
</evidence>
<feature type="domain" description="HYR" evidence="3">
    <location>
        <begin position="580"/>
        <end position="659"/>
    </location>
</feature>
<name>A0A411PMZ8_9GAMM</name>
<sequence>MLNDYDLDGDGLTNANDRDDDADGVEDINDAFPLDPTETLDSDNDGIGDNTDAFPFDANETVDSDNDGYGDQSDAFPYDSSEWLDSDNDGVGDNADAFPFDANESVDSDNDGYGDQSDAFPYDSSEWLDSDNDGVGDNADAFPNDSSETLDSDNDGVGDNADAFPNDASETLDSDNDGVGDNADAFPNDASETLDSDNDGVGDNADAFPTDPTEALDSDNDGVGDNADAFPTDPTETLDSDNDGVGDNADAFPFDANESVDSDNDGYGDQSDAFPYDSSEWLDSDNDGVGDNADAFPTDPTETLDSDNDGVGDNTDAFPTDPTETKDSDNDGVGDNADAFPTDPTETLDSDNDGVGDNADAFPNDATETKDSDNDGVGDNADAFPNDASETLDSDNDGVGDNADAFPTDPTETVDSDNDGVGDNADAFPIDPTETVDSDNDGVGDNADAFPNDPTETKDSDNDGVGDNADAFPNDASETLDSDNDGVGDNADAFPTDPTETKDSDNDGVGDNADAFPTDPTETLDSDNDGVGDNADAFPNDPTETLDTDNDGIGNNADDDDDGDGVLDINDPNPLTPGESDTQAPVISNVESMTFEATAELTQVQVPEPTVSDDNDASPSLTVDTDNFTFSLGEHVITWTATDISGNESSAEQIIKIVDTTAPSFDDLSDISINAQGRLTNIADLVSISATDLVDGDIAVSIMSDTLLTSGSHIVQVEATDALGNIAVSSFNLDIVPMLTLPSQRPVEAGGEYRVNAYLSGEAANYPVQVSYSLLVNGLVNNQLVADIEAGQVGQLNVLIPEGVTNQDQLQLQLDFGVNAFIGNANTTELTVIERNAAPRMNLTMHQDGHLVSVIDANAGMVTITANVRDINQNDTHTLIWSSVDGLVDADIDDSLMTFEVDPSLLQSGVYQVNAIATETNTSDALAVTRTAQLVIADLPALSGDVDSDNDGISDSDEGYADSDGDGIADYLDNDSNTTRIPTQSDAEPAHTEDGLSMTLGLFAARLGVTAGTASFAIEDLAALLQAGDADPQDEYFDSITPVYNFIVNGLSEHGGSAAVVIPLAKGQTLPADAIYRKYSPSLGWYSFVVDARNTISSALADENGNCPLVNDAAYTQASAQGLVEGNNCIRLLIEDGGPNDIDGQANGAIEDPGVVTVQNGTPPVNTAPSLVVESHNSEVEENSSITLTAVGSDAEDDSLTYQWQQLSGPTAVLENQTSHQLTLTTPEVSGDEVIELQVTVSDGELSYSVTTSLTVTNKAETEPEPEEPTQPETNTNSGGALGVWWMLLMLVALKRRRYK</sequence>
<organism evidence="4 5">
    <name type="scientific">Shewanella maritima</name>
    <dbReference type="NCBI Taxonomy" id="2520507"/>
    <lineage>
        <taxon>Bacteria</taxon>
        <taxon>Pseudomonadati</taxon>
        <taxon>Pseudomonadota</taxon>
        <taxon>Gammaproteobacteria</taxon>
        <taxon>Alteromonadales</taxon>
        <taxon>Shewanellaceae</taxon>
        <taxon>Shewanella</taxon>
    </lineage>
</organism>
<reference evidence="4 5" key="1">
    <citation type="submission" date="2019-02" db="EMBL/GenBank/DDBJ databases">
        <title>Shewanella sp. D4-2 isolated from Dokdo Island.</title>
        <authorList>
            <person name="Baek K."/>
        </authorList>
    </citation>
    <scope>NUCLEOTIDE SEQUENCE [LARGE SCALE GENOMIC DNA]</scope>
    <source>
        <strain evidence="4 5">D4-2</strain>
    </source>
</reference>
<feature type="region of interest" description="Disordered" evidence="2">
    <location>
        <begin position="1255"/>
        <end position="1278"/>
    </location>
</feature>
<keyword evidence="5" id="KW-1185">Reference proteome</keyword>
<dbReference type="PROSITE" id="PS50825">
    <property type="entry name" value="HYR"/>
    <property type="match status" value="1"/>
</dbReference>
<dbReference type="OrthoDB" id="5242130at2"/>
<dbReference type="Gene3D" id="4.10.1080.10">
    <property type="entry name" value="TSP type-3 repeat"/>
    <property type="match status" value="5"/>
</dbReference>
<accession>A0A411PMZ8</accession>
<feature type="compositionally biased region" description="Acidic residues" evidence="2">
    <location>
        <begin position="18"/>
        <end position="29"/>
    </location>
</feature>
<dbReference type="Pfam" id="PF22352">
    <property type="entry name" value="K319L-like_PKD"/>
    <property type="match status" value="1"/>
</dbReference>
<protein>
    <submittedName>
        <fullName evidence="4">HYR domain-containing protein</fullName>
    </submittedName>
</protein>
<feature type="compositionally biased region" description="Acidic residues" evidence="2">
    <location>
        <begin position="946"/>
        <end position="967"/>
    </location>
</feature>
<evidence type="ECO:0000313" key="5">
    <source>
        <dbReference type="Proteomes" id="UP000291106"/>
    </source>
</evidence>
<dbReference type="InterPro" id="IPR028974">
    <property type="entry name" value="TSP_type-3_rpt"/>
</dbReference>
<feature type="region of interest" description="Disordered" evidence="2">
    <location>
        <begin position="1"/>
        <end position="584"/>
    </location>
</feature>
<dbReference type="PANTHER" id="PTHR10199:SF119">
    <property type="entry name" value="RE20510P"/>
    <property type="match status" value="1"/>
</dbReference>
<evidence type="ECO:0000313" key="4">
    <source>
        <dbReference type="EMBL" id="QBF84920.1"/>
    </source>
</evidence>
<dbReference type="EMBL" id="CP036200">
    <property type="protein sequence ID" value="QBF84920.1"/>
    <property type="molecule type" value="Genomic_DNA"/>
</dbReference>
<evidence type="ECO:0000256" key="2">
    <source>
        <dbReference type="SAM" id="MobiDB-lite"/>
    </source>
</evidence>